<sequence>MKQDSDAVNVPACFISNHEGFLGSIKNLIKDFVVTEIDIHGQCVNTAAAEHTPACASSDRNYETSADFKENFLQDADDPADCGGDVTIPSPGSFDLSVILGQSVSEELEQFVLTLKDEKPTKQELSLGYFSDKHHRANVHRAVRHRFPFLMTVTIQPEIRVREDPYRELSQLVTEDEAEDFFRFIDAKENLETLEAISYMAAALGVLPSDFTYAGIKDKRAITYQSMVVKKVSPQRLKEKTAEFEKRGMRLSQICSVSEPLRLGRLQGNHFDLVVRDLRPHGTGDTHSSGANTHSRLARLVQEAVGNVETRGFVNYYGPQRFGSGQSVQSDRVGLALLKEDMVGAVRLFFTPEEGDDPQSHAKRHFLQTDNAKESLALMPLSKARERLMLRALNRYGTGPDGCAQAWLSLPHSMRVFYPHAYCSSVWNEAVAHRLTTLGHSARRGDLVWMQQEPKKMEDSGESSSPQIHVVTDQEEQEGVYTLGQVLIPMPGNTVKYPENSMGTWFQERLARDGLDECRFRVSSLKLNLPGCYRPLLAFPHNLCYQLQRGEGGGGGEVTGGSSRRSDWQLNGTTVEGKQDSLTLTLNFDLDSSCYATICLREIMKCDV</sequence>
<dbReference type="Proteomes" id="UP000424527">
    <property type="component" value="Unassembled WGS sequence"/>
</dbReference>
<dbReference type="NCBIfam" id="TIGR00094">
    <property type="entry name" value="tRNA_TruD_broad"/>
    <property type="match status" value="1"/>
</dbReference>
<dbReference type="CDD" id="cd02576">
    <property type="entry name" value="PseudoU_synth_ScPUS7"/>
    <property type="match status" value="1"/>
</dbReference>
<accession>A0A6G0HQW4</accession>
<dbReference type="PIRSF" id="PIRSF037016">
    <property type="entry name" value="Pseudouridin_synth_euk_prd"/>
    <property type="match status" value="1"/>
</dbReference>
<comment type="similarity">
    <text evidence="2">Belongs to the pseudouridine synthase TruD family.</text>
</comment>
<evidence type="ECO:0000256" key="8">
    <source>
        <dbReference type="ARBA" id="ARBA00079696"/>
    </source>
</evidence>
<keyword evidence="3" id="KW-0507">mRNA processing</keyword>
<dbReference type="Pfam" id="PF23943">
    <property type="entry name" value="PUS7L_N"/>
    <property type="match status" value="1"/>
</dbReference>
<evidence type="ECO:0000256" key="1">
    <source>
        <dbReference type="ARBA" id="ARBA00001166"/>
    </source>
</evidence>
<dbReference type="Pfam" id="PF01142">
    <property type="entry name" value="TruD"/>
    <property type="match status" value="1"/>
</dbReference>
<evidence type="ECO:0000256" key="3">
    <source>
        <dbReference type="ARBA" id="ARBA00022664"/>
    </source>
</evidence>
<dbReference type="FunFam" id="3.30.70.3160:FF:000001">
    <property type="entry name" value="Probable tRNA pseudouridine synthase D"/>
    <property type="match status" value="1"/>
</dbReference>
<evidence type="ECO:0000256" key="2">
    <source>
        <dbReference type="ARBA" id="ARBA00007953"/>
    </source>
</evidence>
<gene>
    <name evidence="10" type="ORF">D5F01_LYC20449</name>
</gene>
<dbReference type="SUPFAM" id="SSF55120">
    <property type="entry name" value="Pseudouridine synthase"/>
    <property type="match status" value="1"/>
</dbReference>
<dbReference type="GO" id="GO:0003723">
    <property type="term" value="F:RNA binding"/>
    <property type="evidence" value="ECO:0007669"/>
    <property type="project" value="InterPro"/>
</dbReference>
<dbReference type="InterPro" id="IPR011760">
    <property type="entry name" value="PsdUridine_synth_TruD_insert"/>
</dbReference>
<comment type="catalytic activity">
    <reaction evidence="1">
        <text>a uridine in mRNA = a pseudouridine in mRNA</text>
        <dbReference type="Rhea" id="RHEA:56644"/>
        <dbReference type="Rhea" id="RHEA-COMP:14658"/>
        <dbReference type="Rhea" id="RHEA-COMP:14659"/>
        <dbReference type="ChEBI" id="CHEBI:65314"/>
        <dbReference type="ChEBI" id="CHEBI:65315"/>
    </reaction>
</comment>
<reference evidence="10 11" key="1">
    <citation type="submission" date="2019-07" db="EMBL/GenBank/DDBJ databases">
        <title>Chromosome genome assembly for large yellow croaker.</title>
        <authorList>
            <person name="Xiao S."/>
        </authorList>
    </citation>
    <scope>NUCLEOTIDE SEQUENCE [LARGE SCALE GENOMIC DNA]</scope>
    <source>
        <strain evidence="10">JMULYC20181020</strain>
        <tissue evidence="10">Muscle</tissue>
    </source>
</reference>
<dbReference type="InterPro" id="IPR001656">
    <property type="entry name" value="PsdUridine_synth_TruD"/>
</dbReference>
<keyword evidence="5" id="KW-0413">Isomerase</keyword>
<dbReference type="GO" id="GO:0005634">
    <property type="term" value="C:nucleus"/>
    <property type="evidence" value="ECO:0007669"/>
    <property type="project" value="TreeGrafter"/>
</dbReference>
<evidence type="ECO:0000313" key="10">
    <source>
        <dbReference type="EMBL" id="KAE8281463.1"/>
    </source>
</evidence>
<evidence type="ECO:0000256" key="7">
    <source>
        <dbReference type="ARBA" id="ARBA00067866"/>
    </source>
</evidence>
<organism evidence="10 11">
    <name type="scientific">Larimichthys crocea</name>
    <name type="common">Large yellow croaker</name>
    <name type="synonym">Pseudosciaena crocea</name>
    <dbReference type="NCBI Taxonomy" id="215358"/>
    <lineage>
        <taxon>Eukaryota</taxon>
        <taxon>Metazoa</taxon>
        <taxon>Chordata</taxon>
        <taxon>Craniata</taxon>
        <taxon>Vertebrata</taxon>
        <taxon>Euteleostomi</taxon>
        <taxon>Actinopterygii</taxon>
        <taxon>Neopterygii</taxon>
        <taxon>Teleostei</taxon>
        <taxon>Neoteleostei</taxon>
        <taxon>Acanthomorphata</taxon>
        <taxon>Eupercaria</taxon>
        <taxon>Sciaenidae</taxon>
        <taxon>Larimichthys</taxon>
    </lineage>
</organism>
<dbReference type="PROSITE" id="PS50984">
    <property type="entry name" value="TRUD"/>
    <property type="match status" value="1"/>
</dbReference>
<dbReference type="Gene3D" id="3.30.2350.20">
    <property type="entry name" value="TruD, catalytic domain"/>
    <property type="match status" value="2"/>
</dbReference>
<dbReference type="PANTHER" id="PTHR13326">
    <property type="entry name" value="TRNA PSEUDOURIDINE SYNTHASE D"/>
    <property type="match status" value="1"/>
</dbReference>
<comment type="function">
    <text evidence="6">Pseudouridine synthase that catalyzes pseudouridylation of mRNAs.</text>
</comment>
<evidence type="ECO:0000313" key="11">
    <source>
        <dbReference type="Proteomes" id="UP000424527"/>
    </source>
</evidence>
<dbReference type="FunFam" id="3.30.2350.20:FF:000005">
    <property type="entry name" value="pseudouridylate synthase 7 homolog-like protein"/>
    <property type="match status" value="1"/>
</dbReference>
<feature type="domain" description="TRUD" evidence="9">
    <location>
        <begin position="312"/>
        <end position="539"/>
    </location>
</feature>
<dbReference type="GO" id="GO:0001522">
    <property type="term" value="P:pseudouridine synthesis"/>
    <property type="evidence" value="ECO:0007669"/>
    <property type="project" value="InterPro"/>
</dbReference>
<dbReference type="GO" id="GO:0009982">
    <property type="term" value="F:pseudouridine synthase activity"/>
    <property type="evidence" value="ECO:0007669"/>
    <property type="project" value="InterPro"/>
</dbReference>
<evidence type="ECO:0000259" key="9">
    <source>
        <dbReference type="PROSITE" id="PS50984"/>
    </source>
</evidence>
<protein>
    <recommendedName>
        <fullName evidence="7">Pseudouridylate synthase PUS7L</fullName>
    </recommendedName>
    <alternativeName>
        <fullName evidence="8">Pseudouridylate synthase 7 homolog-like protein</fullName>
    </alternativeName>
</protein>
<evidence type="ECO:0000256" key="6">
    <source>
        <dbReference type="ARBA" id="ARBA00057241"/>
    </source>
</evidence>
<proteinExistence type="inferred from homology"/>
<evidence type="ECO:0000256" key="4">
    <source>
        <dbReference type="ARBA" id="ARBA00022694"/>
    </source>
</evidence>
<dbReference type="PANTHER" id="PTHR13326:SF21">
    <property type="entry name" value="PSEUDOURIDYLATE SYNTHASE PUS7L"/>
    <property type="match status" value="1"/>
</dbReference>
<dbReference type="InterPro" id="IPR056963">
    <property type="entry name" value="PUS7L_N"/>
</dbReference>
<dbReference type="AlphaFoldDB" id="A0A6G0HQW4"/>
<dbReference type="EMBL" id="REGW02000020">
    <property type="protein sequence ID" value="KAE8281463.1"/>
    <property type="molecule type" value="Genomic_DNA"/>
</dbReference>
<dbReference type="GO" id="GO:0008033">
    <property type="term" value="P:tRNA processing"/>
    <property type="evidence" value="ECO:0007669"/>
    <property type="project" value="UniProtKB-KW"/>
</dbReference>
<name>A0A6G0HQW4_LARCR</name>
<comment type="caution">
    <text evidence="10">The sequence shown here is derived from an EMBL/GenBank/DDBJ whole genome shotgun (WGS) entry which is preliminary data.</text>
</comment>
<dbReference type="InterPro" id="IPR042214">
    <property type="entry name" value="TruD_catalytic"/>
</dbReference>
<keyword evidence="11" id="KW-1185">Reference proteome</keyword>
<evidence type="ECO:0000256" key="5">
    <source>
        <dbReference type="ARBA" id="ARBA00023235"/>
    </source>
</evidence>
<dbReference type="GO" id="GO:0006397">
    <property type="term" value="P:mRNA processing"/>
    <property type="evidence" value="ECO:0007669"/>
    <property type="project" value="UniProtKB-KW"/>
</dbReference>
<keyword evidence="4" id="KW-0819">tRNA processing</keyword>
<dbReference type="InterPro" id="IPR020103">
    <property type="entry name" value="PsdUridine_synth_cat_dom_sf"/>
</dbReference>